<name>A0A814FDZ8_9BILA</name>
<evidence type="ECO:0000313" key="2">
    <source>
        <dbReference type="EMBL" id="CAF3752680.1"/>
    </source>
</evidence>
<gene>
    <name evidence="1" type="ORF">GPM918_LOCUS12700</name>
    <name evidence="2" type="ORF">SRO942_LOCUS12700</name>
</gene>
<comment type="caution">
    <text evidence="1">The sequence shown here is derived from an EMBL/GenBank/DDBJ whole genome shotgun (WGS) entry which is preliminary data.</text>
</comment>
<dbReference type="AlphaFoldDB" id="A0A814FDZ8"/>
<evidence type="ECO:0000313" key="3">
    <source>
        <dbReference type="Proteomes" id="UP000663829"/>
    </source>
</evidence>
<protein>
    <submittedName>
        <fullName evidence="1">Uncharacterized protein</fullName>
    </submittedName>
</protein>
<dbReference type="Proteomes" id="UP000663829">
    <property type="component" value="Unassembled WGS sequence"/>
</dbReference>
<dbReference type="EMBL" id="CAJOBC010002811">
    <property type="protein sequence ID" value="CAF3752680.1"/>
    <property type="molecule type" value="Genomic_DNA"/>
</dbReference>
<evidence type="ECO:0000313" key="1">
    <source>
        <dbReference type="EMBL" id="CAF0980082.1"/>
    </source>
</evidence>
<proteinExistence type="predicted"/>
<reference evidence="1" key="1">
    <citation type="submission" date="2021-02" db="EMBL/GenBank/DDBJ databases">
        <authorList>
            <person name="Nowell W R."/>
        </authorList>
    </citation>
    <scope>NUCLEOTIDE SEQUENCE</scope>
</reference>
<organism evidence="1 3">
    <name type="scientific">Didymodactylos carnosus</name>
    <dbReference type="NCBI Taxonomy" id="1234261"/>
    <lineage>
        <taxon>Eukaryota</taxon>
        <taxon>Metazoa</taxon>
        <taxon>Spiralia</taxon>
        <taxon>Gnathifera</taxon>
        <taxon>Rotifera</taxon>
        <taxon>Eurotatoria</taxon>
        <taxon>Bdelloidea</taxon>
        <taxon>Philodinida</taxon>
        <taxon>Philodinidae</taxon>
        <taxon>Didymodactylos</taxon>
    </lineage>
</organism>
<dbReference type="Proteomes" id="UP000681722">
    <property type="component" value="Unassembled WGS sequence"/>
</dbReference>
<sequence>MEKLTLSVLKSKTNLKEDVRYNLADQRSSNNDEKYENLPVHPSSELTTDEIEKKYGKLMLDNDKNDPFSLEMVTSMILKRSHLRQEHLQVMYDEQKLKKKHQQYQQPSTVDSPRENLVKNTYKEDTFNEYKCKLERKITEKCNKSFER</sequence>
<dbReference type="EMBL" id="CAJNOQ010002811">
    <property type="protein sequence ID" value="CAF0980082.1"/>
    <property type="molecule type" value="Genomic_DNA"/>
</dbReference>
<keyword evidence="3" id="KW-1185">Reference proteome</keyword>
<accession>A0A814FDZ8</accession>